<accession>A0ABR0TIX9</accession>
<gene>
    <name evidence="1" type="ORF">QM012_008211</name>
</gene>
<sequence>MASGLFDQLPTMNQDQGLSSFIGWFWHSFNQVTEDDRLTASSGQRNSETFLTEIKMS</sequence>
<evidence type="ECO:0000313" key="2">
    <source>
        <dbReference type="Proteomes" id="UP001341245"/>
    </source>
</evidence>
<protein>
    <submittedName>
        <fullName evidence="1">Uncharacterized protein</fullName>
    </submittedName>
</protein>
<organism evidence="1 2">
    <name type="scientific">Aureobasidium pullulans</name>
    <name type="common">Black yeast</name>
    <name type="synonym">Pullularia pullulans</name>
    <dbReference type="NCBI Taxonomy" id="5580"/>
    <lineage>
        <taxon>Eukaryota</taxon>
        <taxon>Fungi</taxon>
        <taxon>Dikarya</taxon>
        <taxon>Ascomycota</taxon>
        <taxon>Pezizomycotina</taxon>
        <taxon>Dothideomycetes</taxon>
        <taxon>Dothideomycetidae</taxon>
        <taxon>Dothideales</taxon>
        <taxon>Saccotheciaceae</taxon>
        <taxon>Aureobasidium</taxon>
    </lineage>
</organism>
<dbReference type="Proteomes" id="UP001341245">
    <property type="component" value="Unassembled WGS sequence"/>
</dbReference>
<proteinExistence type="predicted"/>
<name>A0ABR0TIX9_AURPU</name>
<reference evidence="1 2" key="1">
    <citation type="submission" date="2023-11" db="EMBL/GenBank/DDBJ databases">
        <title>Draft genome sequence and annotation of the polyextremotolerant black yeast-like fungus Aureobasidium pullulans NRRL 62042.</title>
        <authorList>
            <person name="Dielentheis-Frenken M.R.E."/>
            <person name="Wibberg D."/>
            <person name="Blank L.M."/>
            <person name="Tiso T."/>
        </authorList>
    </citation>
    <scope>NUCLEOTIDE SEQUENCE [LARGE SCALE GENOMIC DNA]</scope>
    <source>
        <strain evidence="1 2">NRRL 62042</strain>
    </source>
</reference>
<comment type="caution">
    <text evidence="1">The sequence shown here is derived from an EMBL/GenBank/DDBJ whole genome shotgun (WGS) entry which is preliminary data.</text>
</comment>
<keyword evidence="2" id="KW-1185">Reference proteome</keyword>
<dbReference type="EMBL" id="JASGXD010000007">
    <property type="protein sequence ID" value="KAK6004349.1"/>
    <property type="molecule type" value="Genomic_DNA"/>
</dbReference>
<evidence type="ECO:0000313" key="1">
    <source>
        <dbReference type="EMBL" id="KAK6004349.1"/>
    </source>
</evidence>